<evidence type="ECO:0000256" key="1">
    <source>
        <dbReference type="SAM" id="Phobius"/>
    </source>
</evidence>
<evidence type="ECO:0000259" key="2">
    <source>
        <dbReference type="Pfam" id="PF23866"/>
    </source>
</evidence>
<keyword evidence="4" id="KW-1185">Reference proteome</keyword>
<accession>A0A124H6J5</accession>
<feature type="domain" description="DUF7224" evidence="2">
    <location>
        <begin position="282"/>
        <end position="425"/>
    </location>
</feature>
<sequence length="433" mass="46422">MRVLLTEMRRGEAKWAAALMGAVGVHHFTSEAPGDSDWIGWWNQTSLHVQLFAVIVMGSVMSAAAAWGAGRPFRHRTHVWADAAARNGWSQALLLWLAAWLWALIAYAVFIAVAFSRTSAVSDVSAPAWAPLLLGAAMMGLEIAVGVAIGSALPSRVVAPFAGLLWYSLFVFVGFVPDTPLAKLFPAIDEFWSSEFEPNSTRMLIAVVWCLALALVLTTLPALRRRAALAPRPLALGALTVVALVAGSTLVAFRTPVPDSYWAVRKEQPAHPLCAASGRTKVCLWPEDRHLLASARAAVQTVDSSLGSLAGLNRGFYASGLKRPAGDTAELSLMSPAVSRAELTDGMFTAALPQPASSKCPPQLLDETGGYPDTFLFEAVVRARVGAPGEYYGDKFGRALDRVTSAPRAKQDAWIEQAAKAIRACRPVPELPR</sequence>
<keyword evidence="1" id="KW-0812">Transmembrane</keyword>
<feature type="transmembrane region" description="Helical" evidence="1">
    <location>
        <begin position="203"/>
        <end position="222"/>
    </location>
</feature>
<proteinExistence type="predicted"/>
<evidence type="ECO:0000313" key="3">
    <source>
        <dbReference type="EMBL" id="KUM80465.1"/>
    </source>
</evidence>
<reference evidence="3 4" key="1">
    <citation type="submission" date="2015-10" db="EMBL/GenBank/DDBJ databases">
        <title>Draft genome sequence of Streptomyces curacoi DSM 40107, type strain for the species Streptomyces curacoi.</title>
        <authorList>
            <person name="Ruckert C."/>
            <person name="Winkler A."/>
            <person name="Kalinowski J."/>
            <person name="Kampfer P."/>
            <person name="Glaeser S."/>
        </authorList>
    </citation>
    <scope>NUCLEOTIDE SEQUENCE [LARGE SCALE GENOMIC DNA]</scope>
    <source>
        <strain evidence="3 4">DSM 40107</strain>
    </source>
</reference>
<protein>
    <recommendedName>
        <fullName evidence="2">DUF7224 domain-containing protein</fullName>
    </recommendedName>
</protein>
<feature type="transmembrane region" description="Helical" evidence="1">
    <location>
        <begin position="234"/>
        <end position="253"/>
    </location>
</feature>
<dbReference type="OrthoDB" id="3267731at2"/>
<feature type="transmembrane region" description="Helical" evidence="1">
    <location>
        <begin position="93"/>
        <end position="116"/>
    </location>
</feature>
<dbReference type="RefSeq" id="WP_062144704.1">
    <property type="nucleotide sequence ID" value="NZ_KQ947984.1"/>
</dbReference>
<dbReference type="InterPro" id="IPR055648">
    <property type="entry name" value="DUF7224"/>
</dbReference>
<organism evidence="3 4">
    <name type="scientific">Streptomyces curacoi</name>
    <dbReference type="NCBI Taxonomy" id="146536"/>
    <lineage>
        <taxon>Bacteria</taxon>
        <taxon>Bacillati</taxon>
        <taxon>Actinomycetota</taxon>
        <taxon>Actinomycetes</taxon>
        <taxon>Kitasatosporales</taxon>
        <taxon>Streptomycetaceae</taxon>
        <taxon>Streptomyces</taxon>
    </lineage>
</organism>
<dbReference type="Pfam" id="PF23866">
    <property type="entry name" value="DUF7224"/>
    <property type="match status" value="1"/>
</dbReference>
<evidence type="ECO:0000313" key="4">
    <source>
        <dbReference type="Proteomes" id="UP000054024"/>
    </source>
</evidence>
<name>A0A124H6J5_9ACTN</name>
<keyword evidence="1" id="KW-1133">Transmembrane helix</keyword>
<dbReference type="AlphaFoldDB" id="A0A124H6J5"/>
<comment type="caution">
    <text evidence="3">The sequence shown here is derived from an EMBL/GenBank/DDBJ whole genome shotgun (WGS) entry which is preliminary data.</text>
</comment>
<feature type="transmembrane region" description="Helical" evidence="1">
    <location>
        <begin position="157"/>
        <end position="176"/>
    </location>
</feature>
<feature type="transmembrane region" description="Helical" evidence="1">
    <location>
        <begin position="12"/>
        <end position="29"/>
    </location>
</feature>
<dbReference type="EMBL" id="LMWJ01000003">
    <property type="protein sequence ID" value="KUM80465.1"/>
    <property type="molecule type" value="Genomic_DNA"/>
</dbReference>
<feature type="transmembrane region" description="Helical" evidence="1">
    <location>
        <begin position="128"/>
        <end position="150"/>
    </location>
</feature>
<feature type="transmembrane region" description="Helical" evidence="1">
    <location>
        <begin position="49"/>
        <end position="69"/>
    </location>
</feature>
<dbReference type="Proteomes" id="UP000054024">
    <property type="component" value="Unassembled WGS sequence"/>
</dbReference>
<gene>
    <name evidence="3" type="ORF">AQI70_05235</name>
</gene>
<keyword evidence="1" id="KW-0472">Membrane</keyword>